<reference evidence="2 3" key="1">
    <citation type="submission" date="2017-06" db="EMBL/GenBank/DDBJ databases">
        <title>A platform for efficient transgenesis in Macrostomum lignano, a flatworm model organism for stem cell research.</title>
        <authorList>
            <person name="Berezikov E."/>
        </authorList>
    </citation>
    <scope>NUCLEOTIDE SEQUENCE [LARGE SCALE GENOMIC DNA]</scope>
    <source>
        <strain evidence="2">DV1</strain>
        <tissue evidence="2">Whole organism</tissue>
    </source>
</reference>
<evidence type="ECO:0000313" key="3">
    <source>
        <dbReference type="Proteomes" id="UP000215902"/>
    </source>
</evidence>
<dbReference type="EMBL" id="NIVC01000391">
    <property type="protein sequence ID" value="PAA84008.1"/>
    <property type="molecule type" value="Genomic_DNA"/>
</dbReference>
<gene>
    <name evidence="2" type="ORF">BOX15_Mlig030109g1</name>
</gene>
<dbReference type="AlphaFoldDB" id="A0A267GDA1"/>
<feature type="signal peptide" evidence="1">
    <location>
        <begin position="1"/>
        <end position="21"/>
    </location>
</feature>
<proteinExistence type="predicted"/>
<evidence type="ECO:0000256" key="1">
    <source>
        <dbReference type="SAM" id="SignalP"/>
    </source>
</evidence>
<accession>A0A267GDA1</accession>
<sequence length="158" mass="16878">MIFCLSTLLLLAATAAPLATAATDVRTCIASSTCNACMSCLRLYSLERVNAFCNQMSTSATCTSETGRAAYRANLEKSLKSNCEAKGSCGVAAATTTEARPQPGRSEAASRDGIQLALRQRHRPRLVMTTDDQQTPNSNKTNQTVLDSLVRLVDGAVW</sequence>
<keyword evidence="1" id="KW-0732">Signal</keyword>
<feature type="chain" id="PRO_5012379500" evidence="1">
    <location>
        <begin position="22"/>
        <end position="158"/>
    </location>
</feature>
<comment type="caution">
    <text evidence="2">The sequence shown here is derived from an EMBL/GenBank/DDBJ whole genome shotgun (WGS) entry which is preliminary data.</text>
</comment>
<organism evidence="2 3">
    <name type="scientific">Macrostomum lignano</name>
    <dbReference type="NCBI Taxonomy" id="282301"/>
    <lineage>
        <taxon>Eukaryota</taxon>
        <taxon>Metazoa</taxon>
        <taxon>Spiralia</taxon>
        <taxon>Lophotrochozoa</taxon>
        <taxon>Platyhelminthes</taxon>
        <taxon>Rhabditophora</taxon>
        <taxon>Macrostomorpha</taxon>
        <taxon>Macrostomida</taxon>
        <taxon>Macrostomidae</taxon>
        <taxon>Macrostomum</taxon>
    </lineage>
</organism>
<evidence type="ECO:0000313" key="2">
    <source>
        <dbReference type="EMBL" id="PAA84008.1"/>
    </source>
</evidence>
<protein>
    <submittedName>
        <fullName evidence="2">Uncharacterized protein</fullName>
    </submittedName>
</protein>
<name>A0A267GDA1_9PLAT</name>
<dbReference type="Proteomes" id="UP000215902">
    <property type="component" value="Unassembled WGS sequence"/>
</dbReference>
<keyword evidence="3" id="KW-1185">Reference proteome</keyword>